<keyword evidence="2" id="KW-0732">Signal</keyword>
<feature type="transmembrane region" description="Helical" evidence="1">
    <location>
        <begin position="353"/>
        <end position="372"/>
    </location>
</feature>
<evidence type="ECO:0000256" key="1">
    <source>
        <dbReference type="SAM" id="Phobius"/>
    </source>
</evidence>
<feature type="chain" id="PRO_5025689170" evidence="2">
    <location>
        <begin position="19"/>
        <end position="907"/>
    </location>
</feature>
<evidence type="ECO:0000313" key="4">
    <source>
        <dbReference type="Proteomes" id="UP000800200"/>
    </source>
</evidence>
<evidence type="ECO:0000256" key="2">
    <source>
        <dbReference type="SAM" id="SignalP"/>
    </source>
</evidence>
<dbReference type="GO" id="GO:0016740">
    <property type="term" value="F:transferase activity"/>
    <property type="evidence" value="ECO:0007669"/>
    <property type="project" value="UniProtKB-KW"/>
</dbReference>
<feature type="transmembrane region" description="Helical" evidence="1">
    <location>
        <begin position="243"/>
        <end position="267"/>
    </location>
</feature>
<gene>
    <name evidence="3" type="ORF">K469DRAFT_744528</name>
</gene>
<organism evidence="3 4">
    <name type="scientific">Zopfia rhizophila CBS 207.26</name>
    <dbReference type="NCBI Taxonomy" id="1314779"/>
    <lineage>
        <taxon>Eukaryota</taxon>
        <taxon>Fungi</taxon>
        <taxon>Dikarya</taxon>
        <taxon>Ascomycota</taxon>
        <taxon>Pezizomycotina</taxon>
        <taxon>Dothideomycetes</taxon>
        <taxon>Dothideomycetes incertae sedis</taxon>
        <taxon>Zopfiaceae</taxon>
        <taxon>Zopfia</taxon>
    </lineage>
</organism>
<name>A0A6A6EUL5_9PEZI</name>
<proteinExistence type="predicted"/>
<dbReference type="OrthoDB" id="3785621at2759"/>
<feature type="transmembrane region" description="Helical" evidence="1">
    <location>
        <begin position="288"/>
        <end position="309"/>
    </location>
</feature>
<dbReference type="EMBL" id="ML994611">
    <property type="protein sequence ID" value="KAF2194682.1"/>
    <property type="molecule type" value="Genomic_DNA"/>
</dbReference>
<protein>
    <submittedName>
        <fullName evidence="3">Glycosyltransferase family 90 protein</fullName>
    </submittedName>
</protein>
<accession>A0A6A6EUL5</accession>
<feature type="transmembrane region" description="Helical" evidence="1">
    <location>
        <begin position="412"/>
        <end position="442"/>
    </location>
</feature>
<keyword evidence="3" id="KW-0808">Transferase</keyword>
<reference evidence="3" key="1">
    <citation type="journal article" date="2020" name="Stud. Mycol.">
        <title>101 Dothideomycetes genomes: a test case for predicting lifestyles and emergence of pathogens.</title>
        <authorList>
            <person name="Haridas S."/>
            <person name="Albert R."/>
            <person name="Binder M."/>
            <person name="Bloem J."/>
            <person name="Labutti K."/>
            <person name="Salamov A."/>
            <person name="Andreopoulos B."/>
            <person name="Baker S."/>
            <person name="Barry K."/>
            <person name="Bills G."/>
            <person name="Bluhm B."/>
            <person name="Cannon C."/>
            <person name="Castanera R."/>
            <person name="Culley D."/>
            <person name="Daum C."/>
            <person name="Ezra D."/>
            <person name="Gonzalez J."/>
            <person name="Henrissat B."/>
            <person name="Kuo A."/>
            <person name="Liang C."/>
            <person name="Lipzen A."/>
            <person name="Lutzoni F."/>
            <person name="Magnuson J."/>
            <person name="Mondo S."/>
            <person name="Nolan M."/>
            <person name="Ohm R."/>
            <person name="Pangilinan J."/>
            <person name="Park H.-J."/>
            <person name="Ramirez L."/>
            <person name="Alfaro M."/>
            <person name="Sun H."/>
            <person name="Tritt A."/>
            <person name="Yoshinaga Y."/>
            <person name="Zwiers L.-H."/>
            <person name="Turgeon B."/>
            <person name="Goodwin S."/>
            <person name="Spatafora J."/>
            <person name="Crous P."/>
            <person name="Grigoriev I."/>
        </authorList>
    </citation>
    <scope>NUCLEOTIDE SEQUENCE</scope>
    <source>
        <strain evidence="3">CBS 207.26</strain>
    </source>
</reference>
<keyword evidence="1" id="KW-1133">Transmembrane helix</keyword>
<feature type="transmembrane region" description="Helical" evidence="1">
    <location>
        <begin position="482"/>
        <end position="501"/>
    </location>
</feature>
<feature type="transmembrane region" description="Helical" evidence="1">
    <location>
        <begin position="384"/>
        <end position="406"/>
    </location>
</feature>
<sequence>MHFVRYLPFILLPVFVQGLNVTTQNNPNVVNSTYQGNLPLTFKPHDYFAALEENCKRIAEQLETCPKNLRNSSKSRFDIAQAYSECLAKQYGDHFACSKPFNSLKYLPVEAFPAMYRTQTNDTKRWSNVTLPAFSVNNGTCKLPSVVTIMQKACVFDYQSIENSTCCGNGPNRKEPCGKLSFNLLACSMQSVRTYVGCTAKEADDVENCVVNTAKRINFVPIGFQVDSNGNKCLTPNETIFSLARVIVVDFLVFVFINNPAYWYRIFQRFVLRKDVKIRTRTFRVSNLAFWTTIAADISENVVLVGVVLSRQGYQIDMLKNFVLFSVRPRGAFFHALLGYIDGGWAHDGLIDMIAQVLLSIFGGYMALFGAISANHTLDPSRPLWWKTYLAGGAMASIVTDFLWLYVSAIGISLALICCGGLVALAYLVTIPAVLGWMMLIVGPFKEIKIMLQNIYNLIRRRERCQNPDSLLDFRNLWLSRWYKITMFVSLVLFIGCWMFWNGFLRLSGELYCPQDQSRIDLTMIGFYVASVLKTARAPSATGFDLWYAYAKKDNVILVEEIWDQIYEDLTPFWSMDPLVLRKHSASPADKHTLHFRNGKLMLGTNQLWLDMWKPMLKDIASDIPDLDMAFNTRDEPKVIVHWETLEAARGKGQPPSELADMSMIFQTYTGRYPKVEDIQYASKLEFISDDEHAIPMWAVFQAACPPDSPARSSRHHIDLTWEPPLLMAVQQPPPYSFDVFVSDWKAVTNPCYHPHLGGLHTTFVRPLRKATTNQLIPFFSSSKHVGNSDILFPGAMYYGNWGDFHTPLDSINHTDWDENESAIGWRGTTSGGVNTEGNGFRFQRHRFSPWSTQQQSRTQKNAHSQIHALNSILDKLETRSAIPTTSSIRTTHHLQPSTSLLPARCL</sequence>
<dbReference type="AlphaFoldDB" id="A0A6A6EUL5"/>
<feature type="signal peptide" evidence="2">
    <location>
        <begin position="1"/>
        <end position="18"/>
    </location>
</feature>
<keyword evidence="4" id="KW-1185">Reference proteome</keyword>
<keyword evidence="1" id="KW-0812">Transmembrane</keyword>
<dbReference type="Proteomes" id="UP000800200">
    <property type="component" value="Unassembled WGS sequence"/>
</dbReference>
<evidence type="ECO:0000313" key="3">
    <source>
        <dbReference type="EMBL" id="KAF2194682.1"/>
    </source>
</evidence>
<keyword evidence="1" id="KW-0472">Membrane</keyword>